<protein>
    <submittedName>
        <fullName evidence="1">Uncharacterized protein</fullName>
    </submittedName>
</protein>
<dbReference type="AlphaFoldDB" id="K7YR87"/>
<gene>
    <name evidence="1" type="ORF">A1OE_860</name>
</gene>
<dbReference type="Proteomes" id="UP000010077">
    <property type="component" value="Chromosome"/>
</dbReference>
<reference evidence="1 2" key="1">
    <citation type="journal article" date="2012" name="Proc. Natl. Acad. Sci. U.S.A.">
        <title>Genome streamlining and chemical defense in a coral reef symbiosis.</title>
        <authorList>
            <person name="Kwan J.C."/>
            <person name="Donia M.S."/>
            <person name="Han A.W."/>
            <person name="Hirose E."/>
            <person name="Haygood M.G."/>
            <person name="Schmidt E.W."/>
        </authorList>
    </citation>
    <scope>NUCLEOTIDE SEQUENCE [LARGE SCALE GENOMIC DNA]</scope>
    <source>
        <strain evidence="1 2">L2</strain>
    </source>
</reference>
<dbReference type="HOGENOM" id="CLU_3133514_0_0_5"/>
<dbReference type="EMBL" id="CP003539">
    <property type="protein sequence ID" value="AFX99044.1"/>
    <property type="molecule type" value="Genomic_DNA"/>
</dbReference>
<accession>K7YR87</accession>
<name>K7YR87_9PROT</name>
<proteinExistence type="predicted"/>
<dbReference type="STRING" id="1193729.A1OE_860"/>
<sequence length="49" mass="5968">MYLKTLVSSSSSARFDMEFHVISRRDRHRDKVILLCKLNRNIQYCFYLL</sequence>
<evidence type="ECO:0000313" key="1">
    <source>
        <dbReference type="EMBL" id="AFX99044.1"/>
    </source>
</evidence>
<dbReference type="KEGG" id="thal:A1OE_860"/>
<keyword evidence="2" id="KW-1185">Reference proteome</keyword>
<organism evidence="1 2">
    <name type="scientific">Candidatus Endolissoclinum faulkneri L2</name>
    <dbReference type="NCBI Taxonomy" id="1193729"/>
    <lineage>
        <taxon>Bacteria</taxon>
        <taxon>Pseudomonadati</taxon>
        <taxon>Pseudomonadota</taxon>
        <taxon>Alphaproteobacteria</taxon>
        <taxon>Rhodospirillales</taxon>
        <taxon>Rhodospirillaceae</taxon>
        <taxon>Candidatus Endolissoclinum</taxon>
    </lineage>
</organism>
<evidence type="ECO:0000313" key="2">
    <source>
        <dbReference type="Proteomes" id="UP000010077"/>
    </source>
</evidence>